<gene>
    <name evidence="1" type="ORF">Slati_2656500</name>
</gene>
<comment type="caution">
    <text evidence="1">The sequence shown here is derived from an EMBL/GenBank/DDBJ whole genome shotgun (WGS) entry which is preliminary data.</text>
</comment>
<reference evidence="1" key="2">
    <citation type="journal article" date="2024" name="Plant">
        <title>Genomic evolution and insights into agronomic trait innovations of Sesamum species.</title>
        <authorList>
            <person name="Miao H."/>
            <person name="Wang L."/>
            <person name="Qu L."/>
            <person name="Liu H."/>
            <person name="Sun Y."/>
            <person name="Le M."/>
            <person name="Wang Q."/>
            <person name="Wei S."/>
            <person name="Zheng Y."/>
            <person name="Lin W."/>
            <person name="Duan Y."/>
            <person name="Cao H."/>
            <person name="Xiong S."/>
            <person name="Wang X."/>
            <person name="Wei L."/>
            <person name="Li C."/>
            <person name="Ma Q."/>
            <person name="Ju M."/>
            <person name="Zhao R."/>
            <person name="Li G."/>
            <person name="Mu C."/>
            <person name="Tian Q."/>
            <person name="Mei H."/>
            <person name="Zhang T."/>
            <person name="Gao T."/>
            <person name="Zhang H."/>
        </authorList>
    </citation>
    <scope>NUCLEOTIDE SEQUENCE</scope>
    <source>
        <strain evidence="1">KEN1</strain>
    </source>
</reference>
<reference evidence="1" key="1">
    <citation type="submission" date="2020-06" db="EMBL/GenBank/DDBJ databases">
        <authorList>
            <person name="Li T."/>
            <person name="Hu X."/>
            <person name="Zhang T."/>
            <person name="Song X."/>
            <person name="Zhang H."/>
            <person name="Dai N."/>
            <person name="Sheng W."/>
            <person name="Hou X."/>
            <person name="Wei L."/>
        </authorList>
    </citation>
    <scope>NUCLEOTIDE SEQUENCE</scope>
    <source>
        <strain evidence="1">KEN1</strain>
        <tissue evidence="1">Leaf</tissue>
    </source>
</reference>
<accession>A0AAW2VV80</accession>
<sequence length="148" mass="16843">MTLHVRLKLAYLKQEQMIREMICTYPKIEGGRRCWRPRGVKEITRIPNHVGRSCPEVVLSWVSEASFLNEDVELANAPKLDDETLPVVLESPLPAEQDPMMVDLTDQVKEDVTTLQTMPPTAVDEENIPPTRMRVPISQQGLPKLINE</sequence>
<name>A0AAW2VV80_9LAMI</name>
<evidence type="ECO:0000313" key="1">
    <source>
        <dbReference type="EMBL" id="KAL0433222.1"/>
    </source>
</evidence>
<dbReference type="AlphaFoldDB" id="A0AAW2VV80"/>
<dbReference type="EMBL" id="JACGWN010000009">
    <property type="protein sequence ID" value="KAL0433222.1"/>
    <property type="molecule type" value="Genomic_DNA"/>
</dbReference>
<proteinExistence type="predicted"/>
<protein>
    <submittedName>
        <fullName evidence="1">Uncharacterized protein</fullName>
    </submittedName>
</protein>
<organism evidence="1">
    <name type="scientific">Sesamum latifolium</name>
    <dbReference type="NCBI Taxonomy" id="2727402"/>
    <lineage>
        <taxon>Eukaryota</taxon>
        <taxon>Viridiplantae</taxon>
        <taxon>Streptophyta</taxon>
        <taxon>Embryophyta</taxon>
        <taxon>Tracheophyta</taxon>
        <taxon>Spermatophyta</taxon>
        <taxon>Magnoliopsida</taxon>
        <taxon>eudicotyledons</taxon>
        <taxon>Gunneridae</taxon>
        <taxon>Pentapetalae</taxon>
        <taxon>asterids</taxon>
        <taxon>lamiids</taxon>
        <taxon>Lamiales</taxon>
        <taxon>Pedaliaceae</taxon>
        <taxon>Sesamum</taxon>
    </lineage>
</organism>